<dbReference type="Proteomes" id="UP000324585">
    <property type="component" value="Unassembled WGS sequence"/>
</dbReference>
<comment type="catalytic activity">
    <reaction evidence="13">
        <text>a di-trans,poly-cis-dolichyl phosphate + GDP-alpha-D-mannose = a di-trans,poly-cis-dolichyl beta-D-mannosyl phosphate + GDP</text>
        <dbReference type="Rhea" id="RHEA:21184"/>
        <dbReference type="Rhea" id="RHEA-COMP:19498"/>
        <dbReference type="Rhea" id="RHEA-COMP:19501"/>
        <dbReference type="ChEBI" id="CHEBI:57527"/>
        <dbReference type="ChEBI" id="CHEBI:57683"/>
        <dbReference type="ChEBI" id="CHEBI:58189"/>
        <dbReference type="ChEBI" id="CHEBI:58211"/>
    </reaction>
</comment>
<dbReference type="EMBL" id="VRMN01000017">
    <property type="protein sequence ID" value="KAA8490934.1"/>
    <property type="molecule type" value="Genomic_DNA"/>
</dbReference>
<comment type="subcellular location">
    <subcellularLocation>
        <location evidence="4 13">Endoplasmic reticulum</location>
    </subcellularLocation>
</comment>
<comment type="pathway">
    <text evidence="5 13">Protein modification; protein glycosylation.</text>
</comment>
<comment type="caution">
    <text evidence="15">The sequence shown here is derived from an EMBL/GenBank/DDBJ whole genome shotgun (WGS) entry which is preliminary data.</text>
</comment>
<keyword evidence="7 13" id="KW-0328">Glycosyltransferase</keyword>
<gene>
    <name evidence="15" type="ORF">FVE85_9826</name>
</gene>
<dbReference type="GO" id="GO:0005789">
    <property type="term" value="C:endoplasmic reticulum membrane"/>
    <property type="evidence" value="ECO:0007669"/>
    <property type="project" value="TreeGrafter"/>
</dbReference>
<comment type="similarity">
    <text evidence="6 13">Belongs to the glycosyltransferase 2 family.</text>
</comment>
<evidence type="ECO:0000256" key="1">
    <source>
        <dbReference type="ARBA" id="ARBA00001913"/>
    </source>
</evidence>
<keyword evidence="8 13" id="KW-0808">Transferase</keyword>
<evidence type="ECO:0000256" key="8">
    <source>
        <dbReference type="ARBA" id="ARBA00022679"/>
    </source>
</evidence>
<dbReference type="PANTHER" id="PTHR43398:SF1">
    <property type="entry name" value="DOLICHOL-PHOSPHATE MANNOSYLTRANSFERASE SUBUNIT 1"/>
    <property type="match status" value="1"/>
</dbReference>
<dbReference type="AlphaFoldDB" id="A0A5J4YJG2"/>
<dbReference type="GO" id="GO:0006506">
    <property type="term" value="P:GPI anchor biosynthetic process"/>
    <property type="evidence" value="ECO:0007669"/>
    <property type="project" value="TreeGrafter"/>
</dbReference>
<dbReference type="FunFam" id="3.90.550.10:FF:000036">
    <property type="entry name" value="Dolichol-phosphate mannosyltransferase subunit 1"/>
    <property type="match status" value="1"/>
</dbReference>
<evidence type="ECO:0000259" key="14">
    <source>
        <dbReference type="Pfam" id="PF00535"/>
    </source>
</evidence>
<dbReference type="InterPro" id="IPR001173">
    <property type="entry name" value="Glyco_trans_2-like"/>
</dbReference>
<dbReference type="GO" id="GO:0006720">
    <property type="term" value="P:isoprenoid metabolic process"/>
    <property type="evidence" value="ECO:0007669"/>
    <property type="project" value="UniProtKB-ARBA"/>
</dbReference>
<keyword evidence="12" id="KW-0464">Manganese</keyword>
<organism evidence="15 16">
    <name type="scientific">Porphyridium purpureum</name>
    <name type="common">Red alga</name>
    <name type="synonym">Porphyridium cruentum</name>
    <dbReference type="NCBI Taxonomy" id="35688"/>
    <lineage>
        <taxon>Eukaryota</taxon>
        <taxon>Rhodophyta</taxon>
        <taxon>Bangiophyceae</taxon>
        <taxon>Porphyridiales</taxon>
        <taxon>Porphyridiaceae</taxon>
        <taxon>Porphyridium</taxon>
    </lineage>
</organism>
<comment type="cofactor">
    <cofactor evidence="1">
        <name>Ca(2+)</name>
        <dbReference type="ChEBI" id="CHEBI:29108"/>
    </cofactor>
</comment>
<dbReference type="EC" id="2.4.1.83" evidence="13"/>
<dbReference type="CDD" id="cd06442">
    <property type="entry name" value="DPM1_like"/>
    <property type="match status" value="1"/>
</dbReference>
<dbReference type="UniPathway" id="UPA00378"/>
<evidence type="ECO:0000313" key="16">
    <source>
        <dbReference type="Proteomes" id="UP000324585"/>
    </source>
</evidence>
<evidence type="ECO:0000256" key="7">
    <source>
        <dbReference type="ARBA" id="ARBA00022676"/>
    </source>
</evidence>
<dbReference type="GO" id="GO:0046872">
    <property type="term" value="F:metal ion binding"/>
    <property type="evidence" value="ECO:0007669"/>
    <property type="project" value="UniProtKB-KW"/>
</dbReference>
<dbReference type="GO" id="GO:0035269">
    <property type="term" value="P:protein O-linked glycosylation via mannose"/>
    <property type="evidence" value="ECO:0007669"/>
    <property type="project" value="TreeGrafter"/>
</dbReference>
<comment type="function">
    <text evidence="13">Transfers mannose from GDP-mannose to dolichol monophosphate to form dolichol phosphate mannose (Dol-P-Man) which is the mannosyl donor in pathways leading to N-glycosylation, glycosyl phosphatidylinositol membrane anchoring, and O-mannosylation of proteins.</text>
</comment>
<dbReference type="Pfam" id="PF00535">
    <property type="entry name" value="Glycos_transf_2"/>
    <property type="match status" value="1"/>
</dbReference>
<dbReference type="GO" id="GO:0004582">
    <property type="term" value="F:dolichyl-phosphate beta-D-mannosyltransferase activity"/>
    <property type="evidence" value="ECO:0007669"/>
    <property type="project" value="UniProtKB-UniRule"/>
</dbReference>
<evidence type="ECO:0000256" key="4">
    <source>
        <dbReference type="ARBA" id="ARBA00004240"/>
    </source>
</evidence>
<evidence type="ECO:0000313" key="15">
    <source>
        <dbReference type="EMBL" id="KAA8490934.1"/>
    </source>
</evidence>
<accession>A0A5J4YJG2</accession>
<evidence type="ECO:0000256" key="12">
    <source>
        <dbReference type="ARBA" id="ARBA00023211"/>
    </source>
</evidence>
<dbReference type="InterPro" id="IPR039528">
    <property type="entry name" value="DPM1-like"/>
</dbReference>
<evidence type="ECO:0000256" key="11">
    <source>
        <dbReference type="ARBA" id="ARBA00022842"/>
    </source>
</evidence>
<reference evidence="16" key="1">
    <citation type="journal article" date="2019" name="Nat. Commun.">
        <title>Expansion of phycobilisome linker gene families in mesophilic red algae.</title>
        <authorList>
            <person name="Lee J."/>
            <person name="Kim D."/>
            <person name="Bhattacharya D."/>
            <person name="Yoon H.S."/>
        </authorList>
    </citation>
    <scope>NUCLEOTIDE SEQUENCE [LARGE SCALE GENOMIC DNA]</scope>
    <source>
        <strain evidence="16">CCMP 1328</strain>
    </source>
</reference>
<evidence type="ECO:0000256" key="3">
    <source>
        <dbReference type="ARBA" id="ARBA00001946"/>
    </source>
</evidence>
<feature type="domain" description="Glycosyltransferase 2-like" evidence="14">
    <location>
        <begin position="14"/>
        <end position="200"/>
    </location>
</feature>
<evidence type="ECO:0000256" key="10">
    <source>
        <dbReference type="ARBA" id="ARBA00022824"/>
    </source>
</evidence>
<keyword evidence="16" id="KW-1185">Reference proteome</keyword>
<keyword evidence="11" id="KW-0460">Magnesium</keyword>
<dbReference type="SUPFAM" id="SSF53448">
    <property type="entry name" value="Nucleotide-diphospho-sugar transferases"/>
    <property type="match status" value="1"/>
</dbReference>
<dbReference type="GO" id="GO:0006066">
    <property type="term" value="P:alcohol metabolic process"/>
    <property type="evidence" value="ECO:0007669"/>
    <property type="project" value="UniProtKB-ARBA"/>
</dbReference>
<keyword evidence="10 13" id="KW-0256">Endoplasmic reticulum</keyword>
<keyword evidence="9" id="KW-0479">Metal-binding</keyword>
<protein>
    <recommendedName>
        <fullName evidence="13">Dolichol-phosphate mannosyltransferase subunit 1</fullName>
        <ecNumber evidence="13">2.4.1.83</ecNumber>
    </recommendedName>
</protein>
<dbReference type="InterPro" id="IPR029044">
    <property type="entry name" value="Nucleotide-diphossugar_trans"/>
</dbReference>
<dbReference type="Gene3D" id="3.90.550.10">
    <property type="entry name" value="Spore Coat Polysaccharide Biosynthesis Protein SpsA, Chain A"/>
    <property type="match status" value="1"/>
</dbReference>
<dbReference type="GO" id="GO:0006488">
    <property type="term" value="P:dolichol-linked oligosaccharide biosynthetic process"/>
    <property type="evidence" value="ECO:0007669"/>
    <property type="project" value="TreeGrafter"/>
</dbReference>
<dbReference type="PANTHER" id="PTHR43398">
    <property type="entry name" value="DOLICHOL-PHOSPHATE MANNOSYLTRANSFERASE SUBUNIT 1"/>
    <property type="match status" value="1"/>
</dbReference>
<proteinExistence type="inferred from homology"/>
<name>A0A5J4YJG2_PORPP</name>
<evidence type="ECO:0000256" key="9">
    <source>
        <dbReference type="ARBA" id="ARBA00022723"/>
    </source>
</evidence>
<evidence type="ECO:0000256" key="2">
    <source>
        <dbReference type="ARBA" id="ARBA00001936"/>
    </source>
</evidence>
<evidence type="ECO:0000256" key="6">
    <source>
        <dbReference type="ARBA" id="ARBA00006739"/>
    </source>
</evidence>
<comment type="cofactor">
    <cofactor evidence="2">
        <name>Mn(2+)</name>
        <dbReference type="ChEBI" id="CHEBI:29035"/>
    </cofactor>
</comment>
<dbReference type="OrthoDB" id="2603at2759"/>
<comment type="cofactor">
    <cofactor evidence="3">
        <name>Mg(2+)</name>
        <dbReference type="ChEBI" id="CHEBI:18420"/>
    </cofactor>
</comment>
<evidence type="ECO:0000256" key="5">
    <source>
        <dbReference type="ARBA" id="ARBA00004922"/>
    </source>
</evidence>
<comment type="subunit">
    <text evidence="13">Component of the dolichol-phosphate mannose (DPM) synthase complex.</text>
</comment>
<evidence type="ECO:0000256" key="13">
    <source>
        <dbReference type="RuleBase" id="RU365083"/>
    </source>
</evidence>
<sequence length="261" mass="29719">MAGSDGPRGRDLYSVLLPTYNERENLPYIVWLLVRAFRSAGERCEILIVDDNSPDGTQEVARRLQRYYNRHDADSESDGLQDDVRIELLTRTGKLGLGSAYMHAAKQARGNFVLILDADMSHHPKYIPRMIATQRTADYDIVTGCRYVPPHLGGGVHGWDLRRKLVSRGANFLAQLLLRPGVRDLTGSFRLYKRSAFERIMQHMRSSGYVFQMEIIVRARRLNCSIAELPITFVDRLFGTSKLGSLEIVEYLQGLWMLLTS</sequence>
<dbReference type="OMA" id="KCFRREV"/>